<sequence>MLIDLTIGVLSGCKDVPAVSELSPQTNKISESADNELFIFTGDQLFNKRYTKEKNFDKLIGHFIRKRFPEIKIKHVQWDNPGRRYEDLIAAGTIPDIILEDARRNTYRSIRKNNLEWDMTELVKKYNFDTGKLDPAWLRQSVNSSDGKLYSLPFEGSDYLLYYNKDIFDKFGVDYPKPGMTYDEIYELAKKLTRQEGEITYKGFQQHPAYYMTYNQLSEPALDPEEDKASMVSDKWVKIVDNLRRFYDIPGNQFTTVKDFPRGHMAMAVDVEESLVGWMQTKNLNFDVTSVPVFAEAPEAKYQPYSVGAFITNQSKKKDHAFQVIAYLLSEEVQIERAKQGISSPLLSPAVQQAYGQGLPELKGKNLQSLFALKSAMPAPRKPGLTFIDPKTSSVFEPLIFKESKDSQTALRMVQDQMNKAIQEAKDMEKQGMGNPHL</sequence>
<evidence type="ECO:0000313" key="7">
    <source>
        <dbReference type="Proteomes" id="UP001597180"/>
    </source>
</evidence>
<keyword evidence="3" id="KW-0472">Membrane</keyword>
<dbReference type="Proteomes" id="UP001597180">
    <property type="component" value="Unassembled WGS sequence"/>
</dbReference>
<organism evidence="6 7">
    <name type="scientific">Paenibacillus vulneris</name>
    <dbReference type="NCBI Taxonomy" id="1133364"/>
    <lineage>
        <taxon>Bacteria</taxon>
        <taxon>Bacillati</taxon>
        <taxon>Bacillota</taxon>
        <taxon>Bacilli</taxon>
        <taxon>Bacillales</taxon>
        <taxon>Paenibacillaceae</taxon>
        <taxon>Paenibacillus</taxon>
    </lineage>
</organism>
<dbReference type="InterPro" id="IPR006059">
    <property type="entry name" value="SBP"/>
</dbReference>
<proteinExistence type="predicted"/>
<dbReference type="SUPFAM" id="SSF53850">
    <property type="entry name" value="Periplasmic binding protein-like II"/>
    <property type="match status" value="1"/>
</dbReference>
<evidence type="ECO:0000256" key="3">
    <source>
        <dbReference type="ARBA" id="ARBA00023136"/>
    </source>
</evidence>
<keyword evidence="4" id="KW-0564">Palmitate</keyword>
<comment type="caution">
    <text evidence="6">The sequence shown here is derived from an EMBL/GenBank/DDBJ whole genome shotgun (WGS) entry which is preliminary data.</text>
</comment>
<dbReference type="EMBL" id="JBHTLU010000046">
    <property type="protein sequence ID" value="MFD1224583.1"/>
    <property type="molecule type" value="Genomic_DNA"/>
</dbReference>
<dbReference type="Gene3D" id="3.40.190.10">
    <property type="entry name" value="Periplasmic binding protein-like II"/>
    <property type="match status" value="1"/>
</dbReference>
<name>A0ABW3UUK1_9BACL</name>
<evidence type="ECO:0000313" key="6">
    <source>
        <dbReference type="EMBL" id="MFD1224583.1"/>
    </source>
</evidence>
<evidence type="ECO:0000256" key="2">
    <source>
        <dbReference type="ARBA" id="ARBA00022729"/>
    </source>
</evidence>
<keyword evidence="2" id="KW-0732">Signal</keyword>
<protein>
    <submittedName>
        <fullName evidence="6">ABC transporter substrate-binding protein</fullName>
    </submittedName>
</protein>
<keyword evidence="7" id="KW-1185">Reference proteome</keyword>
<evidence type="ECO:0000256" key="5">
    <source>
        <dbReference type="ARBA" id="ARBA00023288"/>
    </source>
</evidence>
<keyword evidence="5" id="KW-0449">Lipoprotein</keyword>
<keyword evidence="1" id="KW-1003">Cell membrane</keyword>
<gene>
    <name evidence="6" type="ORF">ACFQ4B_31195</name>
</gene>
<accession>A0ABW3UUK1</accession>
<evidence type="ECO:0000256" key="1">
    <source>
        <dbReference type="ARBA" id="ARBA00022475"/>
    </source>
</evidence>
<dbReference type="Pfam" id="PF01547">
    <property type="entry name" value="SBP_bac_1"/>
    <property type="match status" value="1"/>
</dbReference>
<dbReference type="PANTHER" id="PTHR43649">
    <property type="entry name" value="ARABINOSE-BINDING PROTEIN-RELATED"/>
    <property type="match status" value="1"/>
</dbReference>
<dbReference type="RefSeq" id="WP_345591026.1">
    <property type="nucleotide sequence ID" value="NZ_BAABJG010000026.1"/>
</dbReference>
<dbReference type="InterPro" id="IPR050490">
    <property type="entry name" value="Bact_solute-bd_prot1"/>
</dbReference>
<dbReference type="PANTHER" id="PTHR43649:SF33">
    <property type="entry name" value="POLYGALACTURONAN_RHAMNOGALACTURONAN-BINDING PROTEIN YTCQ"/>
    <property type="match status" value="1"/>
</dbReference>
<reference evidence="7" key="1">
    <citation type="journal article" date="2019" name="Int. J. Syst. Evol. Microbiol.">
        <title>The Global Catalogue of Microorganisms (GCM) 10K type strain sequencing project: providing services to taxonomists for standard genome sequencing and annotation.</title>
        <authorList>
            <consortium name="The Broad Institute Genomics Platform"/>
            <consortium name="The Broad Institute Genome Sequencing Center for Infectious Disease"/>
            <person name="Wu L."/>
            <person name="Ma J."/>
        </authorList>
    </citation>
    <scope>NUCLEOTIDE SEQUENCE [LARGE SCALE GENOMIC DNA]</scope>
    <source>
        <strain evidence="7">CCUG 53270</strain>
    </source>
</reference>
<evidence type="ECO:0000256" key="4">
    <source>
        <dbReference type="ARBA" id="ARBA00023139"/>
    </source>
</evidence>